<dbReference type="SUPFAM" id="SSF55785">
    <property type="entry name" value="PYP-like sensor domain (PAS domain)"/>
    <property type="match status" value="1"/>
</dbReference>
<dbReference type="PANTHER" id="PTHR43156:SF2">
    <property type="entry name" value="STAGE II SPORULATION PROTEIN E"/>
    <property type="match status" value="1"/>
</dbReference>
<dbReference type="SMART" id="SM00331">
    <property type="entry name" value="PP2C_SIG"/>
    <property type="match status" value="1"/>
</dbReference>
<sequence length="698" mass="74864">MGTALVDAVQRTGASVGCLYLRSDADPVLHLAVLCGLPPELFAPWRQVPLAAPLPVSDAVRDGRLVWVGTQEELVRSYPRAAVALPYRFALAATPLRGRDGCWGGLLLMWPPTHPARLTDRQRGRITSSGRRIARQLDDFPIWPEGEPAAHGGGPRLVAPPTARRNATGRAAEDFAERLPGGSVSLDLDGRITFLTSGAVELLGRSADRLLGTLPWHSLPWLDDPVYEDHYRSAVISREPCSYLALRPPDHWLRFELHPDPSGISVRITPAPVVGDAPRRMEPPLSKDSARGGAGRLYQVMHLAAALTEAAGVGDVVDMIGDQIMPAFGAQGLVLAGLDGQRLRIVGSRGYGPYILERLDGQPVDTALTPAGDVLTSGTPMFFDSPEELARNYPQAPTTSDKKAWAFLPLIVSGRGAGCCVLSYDRPRPFTADERAVLTSLAGLIAQALDRARLYDAKKNLAHGLQEALLPRRLPTVDGLGIGARYLPASQGMEIGGDFYDVICREDKVCSAVIGDVQGHNVAAAALMGQVRTAVHAHSTAGTPPGEVLVRTNRLLHDLHVDLLVSCLCVHLDMTHRCAHLASAGHPPPLLRHPDGRTEVVSVEPGPLLGVAPDAEYPVARVDFPPDALIALYTDGLVEDPGCDLTDALDSLARCLAEAGDRELADLPALIDTLVRRTRPTGHHVDDIALLLLRSSPE</sequence>
<dbReference type="EMBL" id="JAINZZ010000068">
    <property type="protein sequence ID" value="MBY8882297.1"/>
    <property type="molecule type" value="Genomic_DNA"/>
</dbReference>
<comment type="caution">
    <text evidence="3">The sequence shown here is derived from an EMBL/GenBank/DDBJ whole genome shotgun (WGS) entry which is preliminary data.</text>
</comment>
<accession>A0ABS7QGL7</accession>
<dbReference type="InterPro" id="IPR001932">
    <property type="entry name" value="PPM-type_phosphatase-like_dom"/>
</dbReference>
<dbReference type="PROSITE" id="PS50112">
    <property type="entry name" value="PAS"/>
    <property type="match status" value="1"/>
</dbReference>
<dbReference type="Gene3D" id="3.60.40.10">
    <property type="entry name" value="PPM-type phosphatase domain"/>
    <property type="match status" value="1"/>
</dbReference>
<dbReference type="InterPro" id="IPR003018">
    <property type="entry name" value="GAF"/>
</dbReference>
<dbReference type="Pfam" id="PF13185">
    <property type="entry name" value="GAF_2"/>
    <property type="match status" value="1"/>
</dbReference>
<name>A0ABS7QGL7_9ACTN</name>
<dbReference type="InterPro" id="IPR036457">
    <property type="entry name" value="PPM-type-like_dom_sf"/>
</dbReference>
<dbReference type="Gene3D" id="3.30.450.40">
    <property type="match status" value="1"/>
</dbReference>
<gene>
    <name evidence="3" type="ORF">K7862_32380</name>
</gene>
<evidence type="ECO:0000313" key="3">
    <source>
        <dbReference type="EMBL" id="MBY8882297.1"/>
    </source>
</evidence>
<dbReference type="PANTHER" id="PTHR43156">
    <property type="entry name" value="STAGE II SPORULATION PROTEIN E-RELATED"/>
    <property type="match status" value="1"/>
</dbReference>
<dbReference type="InterPro" id="IPR052016">
    <property type="entry name" value="Bact_Sigma-Reg"/>
</dbReference>
<keyword evidence="1" id="KW-0378">Hydrolase</keyword>
<dbReference type="InterPro" id="IPR000014">
    <property type="entry name" value="PAS"/>
</dbReference>
<evidence type="ECO:0000313" key="4">
    <source>
        <dbReference type="Proteomes" id="UP000778578"/>
    </source>
</evidence>
<evidence type="ECO:0000256" key="1">
    <source>
        <dbReference type="ARBA" id="ARBA00022801"/>
    </source>
</evidence>
<dbReference type="Proteomes" id="UP000778578">
    <property type="component" value="Unassembled WGS sequence"/>
</dbReference>
<dbReference type="InterPro" id="IPR035965">
    <property type="entry name" value="PAS-like_dom_sf"/>
</dbReference>
<dbReference type="Pfam" id="PF07228">
    <property type="entry name" value="SpoIIE"/>
    <property type="match status" value="1"/>
</dbReference>
<dbReference type="InterPro" id="IPR029016">
    <property type="entry name" value="GAF-like_dom_sf"/>
</dbReference>
<reference evidence="3 4" key="1">
    <citation type="submission" date="2021-08" db="EMBL/GenBank/DDBJ databases">
        <title>WGS of actinomycetes from Thailand.</title>
        <authorList>
            <person name="Thawai C."/>
        </authorList>
    </citation>
    <scope>NUCLEOTIDE SEQUENCE [LARGE SCALE GENOMIC DNA]</scope>
    <source>
        <strain evidence="3 4">PLK6-54</strain>
    </source>
</reference>
<dbReference type="Gene3D" id="3.30.450.20">
    <property type="entry name" value="PAS domain"/>
    <property type="match status" value="1"/>
</dbReference>
<dbReference type="CDD" id="cd00130">
    <property type="entry name" value="PAS"/>
    <property type="match status" value="1"/>
</dbReference>
<evidence type="ECO:0000259" key="2">
    <source>
        <dbReference type="PROSITE" id="PS50112"/>
    </source>
</evidence>
<dbReference type="SUPFAM" id="SSF81606">
    <property type="entry name" value="PP2C-like"/>
    <property type="match status" value="1"/>
</dbReference>
<feature type="domain" description="PAS" evidence="2">
    <location>
        <begin position="177"/>
        <end position="212"/>
    </location>
</feature>
<keyword evidence="4" id="KW-1185">Reference proteome</keyword>
<dbReference type="SMART" id="SM00091">
    <property type="entry name" value="PAS"/>
    <property type="match status" value="1"/>
</dbReference>
<proteinExistence type="predicted"/>
<organism evidence="3 4">
    <name type="scientific">Actinacidiphila acidipaludis</name>
    <dbReference type="NCBI Taxonomy" id="2873382"/>
    <lineage>
        <taxon>Bacteria</taxon>
        <taxon>Bacillati</taxon>
        <taxon>Actinomycetota</taxon>
        <taxon>Actinomycetes</taxon>
        <taxon>Kitasatosporales</taxon>
        <taxon>Streptomycetaceae</taxon>
        <taxon>Actinacidiphila</taxon>
    </lineage>
</organism>
<protein>
    <submittedName>
        <fullName evidence="3">SpoIIE family protein phosphatase</fullName>
    </submittedName>
</protein>
<dbReference type="SUPFAM" id="SSF55781">
    <property type="entry name" value="GAF domain-like"/>
    <property type="match status" value="2"/>
</dbReference>